<keyword evidence="2 5" id="KW-0812">Transmembrane</keyword>
<comment type="caution">
    <text evidence="6">The sequence shown here is derived from an EMBL/GenBank/DDBJ whole genome shotgun (WGS) entry which is preliminary data.</text>
</comment>
<accession>A0A2T0ATY1</accession>
<protein>
    <submittedName>
        <fullName evidence="6">Colicin V production protein</fullName>
    </submittedName>
</protein>
<evidence type="ECO:0000256" key="4">
    <source>
        <dbReference type="ARBA" id="ARBA00023136"/>
    </source>
</evidence>
<evidence type="ECO:0000256" key="5">
    <source>
        <dbReference type="SAM" id="Phobius"/>
    </source>
</evidence>
<name>A0A2T0ATY1_9FIRM</name>
<evidence type="ECO:0000256" key="1">
    <source>
        <dbReference type="ARBA" id="ARBA00004141"/>
    </source>
</evidence>
<sequence length="236" mass="25733">MLNYVDLLLLLLLAAGAWQGYRYGFVNLIAGWISYLVAALAGVLYARPLAEVLDRAWNLTDRWGQNIAPLLPLPRPVLGQPWGKEALNQLGILLNSLPLPETVKQSILEGAAGASGNILGQVLAARIAFLGLELLTLAGIFGGTLFFLRRLARWGMKGGIVPGGFFNRGLGLFMGLLGRAFWLAVAVGAARSIFSLPFATAVPALVPVARQFYNSEVARHLNQFYDWLLVLWYTLI</sequence>
<gene>
    <name evidence="6" type="ORF">MOHU_10700</name>
</gene>
<organism evidence="6 7">
    <name type="scientific">Neomoorella humiferrea</name>
    <dbReference type="NCBI Taxonomy" id="676965"/>
    <lineage>
        <taxon>Bacteria</taxon>
        <taxon>Bacillati</taxon>
        <taxon>Bacillota</taxon>
        <taxon>Clostridia</taxon>
        <taxon>Neomoorellales</taxon>
        <taxon>Neomoorellaceae</taxon>
        <taxon>Neomoorella</taxon>
    </lineage>
</organism>
<reference evidence="6 7" key="1">
    <citation type="submission" date="2018-03" db="EMBL/GenBank/DDBJ databases">
        <title>Genome sequence of Moorella humiferrea DSM 23265.</title>
        <authorList>
            <person name="Poehlein A."/>
            <person name="Daniel R."/>
        </authorList>
    </citation>
    <scope>NUCLEOTIDE SEQUENCE [LARGE SCALE GENOMIC DNA]</scope>
    <source>
        <strain evidence="6 7">DSM 23265</strain>
    </source>
</reference>
<dbReference type="Pfam" id="PF02674">
    <property type="entry name" value="Colicin_V"/>
    <property type="match status" value="1"/>
</dbReference>
<dbReference type="AlphaFoldDB" id="A0A2T0ATY1"/>
<feature type="transmembrane region" description="Helical" evidence="5">
    <location>
        <begin position="169"/>
        <end position="190"/>
    </location>
</feature>
<dbReference type="Proteomes" id="UP000238415">
    <property type="component" value="Unassembled WGS sequence"/>
</dbReference>
<evidence type="ECO:0000256" key="3">
    <source>
        <dbReference type="ARBA" id="ARBA00022989"/>
    </source>
</evidence>
<keyword evidence="4 5" id="KW-0472">Membrane</keyword>
<dbReference type="InterPro" id="IPR003825">
    <property type="entry name" value="Colicin-V_CvpA"/>
</dbReference>
<feature type="transmembrane region" description="Helical" evidence="5">
    <location>
        <begin position="29"/>
        <end position="46"/>
    </location>
</feature>
<evidence type="ECO:0000313" key="6">
    <source>
        <dbReference type="EMBL" id="PRR73928.1"/>
    </source>
</evidence>
<dbReference type="OrthoDB" id="1724192at2"/>
<evidence type="ECO:0000313" key="7">
    <source>
        <dbReference type="Proteomes" id="UP000238415"/>
    </source>
</evidence>
<feature type="transmembrane region" description="Helical" evidence="5">
    <location>
        <begin position="127"/>
        <end position="149"/>
    </location>
</feature>
<dbReference type="RefSeq" id="WP_106005055.1">
    <property type="nucleotide sequence ID" value="NZ_CP136419.1"/>
</dbReference>
<keyword evidence="7" id="KW-1185">Reference proteome</keyword>
<evidence type="ECO:0000256" key="2">
    <source>
        <dbReference type="ARBA" id="ARBA00022692"/>
    </source>
</evidence>
<dbReference type="EMBL" id="PVXM01000015">
    <property type="protein sequence ID" value="PRR73928.1"/>
    <property type="molecule type" value="Genomic_DNA"/>
</dbReference>
<dbReference type="GO" id="GO:0016020">
    <property type="term" value="C:membrane"/>
    <property type="evidence" value="ECO:0007669"/>
    <property type="project" value="UniProtKB-SubCell"/>
</dbReference>
<comment type="subcellular location">
    <subcellularLocation>
        <location evidence="1">Membrane</location>
        <topology evidence="1">Multi-pass membrane protein</topology>
    </subcellularLocation>
</comment>
<proteinExistence type="predicted"/>
<keyword evidence="3 5" id="KW-1133">Transmembrane helix</keyword>
<dbReference type="GO" id="GO:0009403">
    <property type="term" value="P:toxin biosynthetic process"/>
    <property type="evidence" value="ECO:0007669"/>
    <property type="project" value="InterPro"/>
</dbReference>